<dbReference type="Proteomes" id="UP000028561">
    <property type="component" value="Segment"/>
</dbReference>
<reference evidence="1 2" key="2">
    <citation type="journal article" date="2016" name="Virology (Lond)">
        <title>Genomic characterization and comparison of seven Myoviridae bacteriophage infecting Bacillus thuringiensis.</title>
        <authorList>
            <person name="Sauder A.B."/>
            <person name="Quinn M.R."/>
            <person name="Brouillette A."/>
            <person name="Caruso S."/>
            <person name="Cresawn S."/>
            <person name="Erill I."/>
            <person name="Lewis L."/>
            <person name="Loesser-Casey K."/>
            <person name="Pate M."/>
            <person name="Scott C."/>
            <person name="Stockwell S."/>
            <person name="Temple L."/>
        </authorList>
    </citation>
    <scope>NUCLEOTIDE SEQUENCE [LARGE SCALE GENOMIC DNA]</scope>
</reference>
<dbReference type="KEGG" id="vg:20283132"/>
<evidence type="ECO:0000313" key="2">
    <source>
        <dbReference type="Proteomes" id="UP000028561"/>
    </source>
</evidence>
<reference evidence="2" key="1">
    <citation type="submission" date="2014-09" db="EMBL/GenBank/DDBJ databases">
        <title>Genomic characterization and comparison of seven Myoviridae bacteriophage infecting Bacillus thuringiensis.</title>
        <authorList>
            <person name="Sauder A.B."/>
            <person name="McKenzie Q.R."/>
            <person name="Temple L.M."/>
            <person name="Alexis B.K."/>
            <person name="Al-Atrache Z."/>
            <person name="Lewis L.O."/>
            <person name="Loesser-Casey K.E."/>
            <person name="Mitchell K.J."/>
        </authorList>
    </citation>
    <scope>NUCLEOTIDE SEQUENCE [LARGE SCALE GENOMIC DNA]</scope>
</reference>
<keyword evidence="2" id="KW-1185">Reference proteome</keyword>
<dbReference type="GeneID" id="20283132"/>
<dbReference type="EMBL" id="KJ489402">
    <property type="protein sequence ID" value="AIF72021.1"/>
    <property type="molecule type" value="Genomic_DNA"/>
</dbReference>
<evidence type="ECO:0000313" key="1">
    <source>
        <dbReference type="EMBL" id="AIF72021.1"/>
    </source>
</evidence>
<accession>A0A075M4M9</accession>
<proteinExistence type="predicted"/>
<organism evidence="1 2">
    <name type="scientific">Bacillus phage Riley</name>
    <dbReference type="NCBI Taxonomy" id="1486662"/>
    <lineage>
        <taxon>Viruses</taxon>
        <taxon>Duplodnaviria</taxon>
        <taxon>Heunggongvirae</taxon>
        <taxon>Uroviricota</taxon>
        <taxon>Caudoviricetes</taxon>
        <taxon>Herelleviridae</taxon>
        <taxon>Bastillevirinae</taxon>
        <taxon>Bequatrovirus</taxon>
        <taxon>Bequatrovirus riley</taxon>
    </lineage>
</organism>
<name>A0A075M4M9_9CAUD</name>
<protein>
    <submittedName>
        <fullName evidence="1">Uncharacterized protein</fullName>
    </submittedName>
</protein>
<dbReference type="RefSeq" id="YP_009055910.1">
    <property type="nucleotide sequence ID" value="NC_024788.1"/>
</dbReference>
<sequence length="85" mass="9876">MYISELNYEENDWVGRECYLPNYLLGLEIEGVMYTICRVAYIDEVTETVYVLYTHPDDVGGEEGTATQRYAYIPKADFAQNAMWT</sequence>